<proteinExistence type="predicted"/>
<dbReference type="PANTHER" id="PTHR33507">
    <property type="entry name" value="INNER MEMBRANE PROTEIN YBBJ"/>
    <property type="match status" value="1"/>
</dbReference>
<evidence type="ECO:0000256" key="3">
    <source>
        <dbReference type="ARBA" id="ARBA00022989"/>
    </source>
</evidence>
<evidence type="ECO:0000313" key="7">
    <source>
        <dbReference type="EMBL" id="ASU83032.1"/>
    </source>
</evidence>
<sequence>MPLWIMWLIAAVALGVAEIFTLTLSLGLLAIAALVAGIAGALGMGVVVQVVAFVVTSAAGLIIVRPIAQRHLQQPPVLRSGTDALVGRSAVVVEEVTGESGRIKLVGEEWSARALDEDQTIPPGIHVDVMEIEGATAVVYPREALP</sequence>
<dbReference type="KEGG" id="ngv:CDO52_09765"/>
<evidence type="ECO:0000256" key="2">
    <source>
        <dbReference type="ARBA" id="ARBA00022692"/>
    </source>
</evidence>
<keyword evidence="8" id="KW-1185">Reference proteome</keyword>
<evidence type="ECO:0000256" key="1">
    <source>
        <dbReference type="ARBA" id="ARBA00004141"/>
    </source>
</evidence>
<organism evidence="7 8">
    <name type="scientific">Nocardiopsis gilva YIM 90087</name>
    <dbReference type="NCBI Taxonomy" id="1235441"/>
    <lineage>
        <taxon>Bacteria</taxon>
        <taxon>Bacillati</taxon>
        <taxon>Actinomycetota</taxon>
        <taxon>Actinomycetes</taxon>
        <taxon>Streptosporangiales</taxon>
        <taxon>Nocardiopsidaceae</taxon>
        <taxon>Nocardiopsis</taxon>
    </lineage>
</organism>
<keyword evidence="4 5" id="KW-0472">Membrane</keyword>
<dbReference type="EMBL" id="CP022753">
    <property type="protein sequence ID" value="ASU83032.1"/>
    <property type="molecule type" value="Genomic_DNA"/>
</dbReference>
<dbReference type="Proteomes" id="UP000215005">
    <property type="component" value="Chromosome"/>
</dbReference>
<evidence type="ECO:0000256" key="4">
    <source>
        <dbReference type="ARBA" id="ARBA00023136"/>
    </source>
</evidence>
<accession>A0A223S4I1</accession>
<feature type="transmembrane region" description="Helical" evidence="5">
    <location>
        <begin position="7"/>
        <end position="35"/>
    </location>
</feature>
<comment type="subcellular location">
    <subcellularLocation>
        <location evidence="1">Membrane</location>
        <topology evidence="1">Multi-pass membrane protein</topology>
    </subcellularLocation>
</comment>
<evidence type="ECO:0000313" key="8">
    <source>
        <dbReference type="Proteomes" id="UP000215005"/>
    </source>
</evidence>
<keyword evidence="3 5" id="KW-1133">Transmembrane helix</keyword>
<name>A0A223S4I1_9ACTN</name>
<dbReference type="InterPro" id="IPR002810">
    <property type="entry name" value="NfeD-like_C"/>
</dbReference>
<evidence type="ECO:0000256" key="5">
    <source>
        <dbReference type="SAM" id="Phobius"/>
    </source>
</evidence>
<protein>
    <submittedName>
        <fullName evidence="7">NfeD family protein</fullName>
    </submittedName>
</protein>
<dbReference type="PANTHER" id="PTHR33507:SF3">
    <property type="entry name" value="INNER MEMBRANE PROTEIN YBBJ"/>
    <property type="match status" value="1"/>
</dbReference>
<reference evidence="7 8" key="1">
    <citation type="submission" date="2017-08" db="EMBL/GenBank/DDBJ databases">
        <title>The complete genome sequence of Nocardiopsis gilva YIM 90087.</title>
        <authorList>
            <person name="Yin M."/>
            <person name="Tang S."/>
        </authorList>
    </citation>
    <scope>NUCLEOTIDE SEQUENCE [LARGE SCALE GENOMIC DNA]</scope>
    <source>
        <strain evidence="7 8">YIM 90087</strain>
    </source>
</reference>
<keyword evidence="2 5" id="KW-0812">Transmembrane</keyword>
<dbReference type="Gene3D" id="2.40.50.140">
    <property type="entry name" value="Nucleic acid-binding proteins"/>
    <property type="match status" value="1"/>
</dbReference>
<dbReference type="RefSeq" id="WP_017617633.1">
    <property type="nucleotide sequence ID" value="NZ_ANBG01000085.1"/>
</dbReference>
<dbReference type="InterPro" id="IPR052165">
    <property type="entry name" value="Membrane_assoc_protease"/>
</dbReference>
<dbReference type="GO" id="GO:0005886">
    <property type="term" value="C:plasma membrane"/>
    <property type="evidence" value="ECO:0007669"/>
    <property type="project" value="TreeGrafter"/>
</dbReference>
<dbReference type="AlphaFoldDB" id="A0A223S4I1"/>
<dbReference type="InterPro" id="IPR012340">
    <property type="entry name" value="NA-bd_OB-fold"/>
</dbReference>
<evidence type="ECO:0000259" key="6">
    <source>
        <dbReference type="Pfam" id="PF01957"/>
    </source>
</evidence>
<feature type="transmembrane region" description="Helical" evidence="5">
    <location>
        <begin position="41"/>
        <end position="64"/>
    </location>
</feature>
<dbReference type="OrthoDB" id="9792945at2"/>
<dbReference type="Pfam" id="PF01957">
    <property type="entry name" value="NfeD"/>
    <property type="match status" value="1"/>
</dbReference>
<dbReference type="SUPFAM" id="SSF141322">
    <property type="entry name" value="NfeD domain-like"/>
    <property type="match status" value="1"/>
</dbReference>
<gene>
    <name evidence="7" type="ORF">CDO52_09765</name>
</gene>
<feature type="domain" description="NfeD-like C-terminal" evidence="6">
    <location>
        <begin position="83"/>
        <end position="141"/>
    </location>
</feature>